<dbReference type="Proteomes" id="UP000298714">
    <property type="component" value="Chromosome"/>
</dbReference>
<sequence length="451" mass="48251">MIERDAASHVLAMLPWRGALAAVLADGRWLTPGDEGRATTGECLAAAGNGTDVVVADDSGAVTLLGRDEPAMVLAGQWVDQVAISPDGKWIAAAAGKRVHVAPASGGAARILEHDSSATGLVFDARSKRLAVSHYNGASLWWLNAADSKPTPLSWVGSHTAITWSPDGRFIVTAMQENALHGWRLEDKADMRMSGYPAKTKSFAWTDRGRCLATSGAHSVILWPFADRNGPMGKAPRELAGPGALVSQIAAHGRYDLLAAGYADGSMLLYRLGTSESLMVWDNADAPVSAAAFSATRWGAARRTGGCSGLTCHSECPHTENHVIFISSIRHDPHHRFRQPAFPDGYACLRRRRRCGWGEIFQPYLQGLPFSAARQERCRPSLAGVVGRKAGTAAGFKFSPSYGASGATWNAQTLDTYLTDPRKMMKGSRMITKVAAPADRANVIAYLATLK</sequence>
<proteinExistence type="predicted"/>
<protein>
    <recommendedName>
        <fullName evidence="3">Cytochrome c domain-containing protein</fullName>
    </recommendedName>
</protein>
<dbReference type="SMART" id="SM00320">
    <property type="entry name" value="WD40"/>
    <property type="match status" value="5"/>
</dbReference>
<dbReference type="InterPro" id="IPR002327">
    <property type="entry name" value="Cyt_c_1A/1B"/>
</dbReference>
<dbReference type="SUPFAM" id="SSF82171">
    <property type="entry name" value="DPP6 N-terminal domain-like"/>
    <property type="match status" value="1"/>
</dbReference>
<dbReference type="AlphaFoldDB" id="A0A4D7BVX2"/>
<dbReference type="InterPro" id="IPR011659">
    <property type="entry name" value="WD40"/>
</dbReference>
<dbReference type="Gene3D" id="1.10.760.10">
    <property type="entry name" value="Cytochrome c-like domain"/>
    <property type="match status" value="1"/>
</dbReference>
<evidence type="ECO:0000313" key="2">
    <source>
        <dbReference type="Proteomes" id="UP000298714"/>
    </source>
</evidence>
<dbReference type="InterPro" id="IPR015943">
    <property type="entry name" value="WD40/YVTN_repeat-like_dom_sf"/>
</dbReference>
<accession>A0A4D7BVX2</accession>
<dbReference type="SUPFAM" id="SSF46626">
    <property type="entry name" value="Cytochrome c"/>
    <property type="match status" value="1"/>
</dbReference>
<dbReference type="PRINTS" id="PR00604">
    <property type="entry name" value="CYTCHRMECIAB"/>
</dbReference>
<dbReference type="InterPro" id="IPR001680">
    <property type="entry name" value="WD40_rpt"/>
</dbReference>
<dbReference type="PANTHER" id="PTHR11961">
    <property type="entry name" value="CYTOCHROME C"/>
    <property type="match status" value="1"/>
</dbReference>
<dbReference type="KEGG" id="hgn:E6W36_09020"/>
<evidence type="ECO:0000313" key="1">
    <source>
        <dbReference type="EMBL" id="QCI79629.1"/>
    </source>
</evidence>
<dbReference type="RefSeq" id="WP_246047481.1">
    <property type="nucleotide sequence ID" value="NZ_CP039704.1"/>
</dbReference>
<gene>
    <name evidence="1" type="ORF">E6W36_09020</name>
</gene>
<dbReference type="GO" id="GO:0009055">
    <property type="term" value="F:electron transfer activity"/>
    <property type="evidence" value="ECO:0007669"/>
    <property type="project" value="InterPro"/>
</dbReference>
<keyword evidence="2" id="KW-1185">Reference proteome</keyword>
<dbReference type="GO" id="GO:0020037">
    <property type="term" value="F:heme binding"/>
    <property type="evidence" value="ECO:0007669"/>
    <property type="project" value="InterPro"/>
</dbReference>
<dbReference type="EMBL" id="CP039704">
    <property type="protein sequence ID" value="QCI79629.1"/>
    <property type="molecule type" value="Genomic_DNA"/>
</dbReference>
<evidence type="ECO:0008006" key="3">
    <source>
        <dbReference type="Google" id="ProtNLM"/>
    </source>
</evidence>
<dbReference type="Pfam" id="PF07676">
    <property type="entry name" value="PD40"/>
    <property type="match status" value="1"/>
</dbReference>
<dbReference type="InterPro" id="IPR036909">
    <property type="entry name" value="Cyt_c-like_dom_sf"/>
</dbReference>
<reference evidence="2" key="1">
    <citation type="submission" date="2019-04" db="EMBL/GenBank/DDBJ databases">
        <title>Complete genome sequence of Sphingomonas sp. W1-2-3.</title>
        <authorList>
            <person name="Im W.T."/>
        </authorList>
    </citation>
    <scope>NUCLEOTIDE SEQUENCE [LARGE SCALE GENOMIC DNA]</scope>
    <source>
        <strain evidence="2">W1-2-3</strain>
    </source>
</reference>
<organism evidence="1 2">
    <name type="scientific">Hankyongella ginsenosidimutans</name>
    <dbReference type="NCBI Taxonomy" id="1763828"/>
    <lineage>
        <taxon>Bacteria</taxon>
        <taxon>Pseudomonadati</taxon>
        <taxon>Pseudomonadota</taxon>
        <taxon>Alphaproteobacteria</taxon>
        <taxon>Sphingomonadales</taxon>
        <taxon>Sphingomonadaceae</taxon>
        <taxon>Hankyongella</taxon>
    </lineage>
</organism>
<name>A0A4D7BVX2_9SPHN</name>
<dbReference type="Gene3D" id="2.130.10.10">
    <property type="entry name" value="YVTN repeat-like/Quinoprotein amine dehydrogenase"/>
    <property type="match status" value="2"/>
</dbReference>